<dbReference type="EMBL" id="KV744980">
    <property type="protein sequence ID" value="OCK79969.1"/>
    <property type="molecule type" value="Genomic_DNA"/>
</dbReference>
<dbReference type="InterPro" id="IPR027417">
    <property type="entry name" value="P-loop_NTPase"/>
</dbReference>
<evidence type="ECO:0000256" key="6">
    <source>
        <dbReference type="ARBA" id="ARBA00022840"/>
    </source>
</evidence>
<dbReference type="PANTHER" id="PTHR47959:SF21">
    <property type="entry name" value="DEAD-BOX HELICASE 56"/>
    <property type="match status" value="1"/>
</dbReference>
<evidence type="ECO:0000259" key="11">
    <source>
        <dbReference type="PROSITE" id="PS51192"/>
    </source>
</evidence>
<feature type="compositionally biased region" description="Basic and acidic residues" evidence="10">
    <location>
        <begin position="337"/>
        <end position="348"/>
    </location>
</feature>
<dbReference type="InterPro" id="IPR050079">
    <property type="entry name" value="DEAD_box_RNA_helicase"/>
</dbReference>
<feature type="compositionally biased region" description="Basic residues" evidence="10">
    <location>
        <begin position="604"/>
        <end position="622"/>
    </location>
</feature>
<feature type="compositionally biased region" description="Polar residues" evidence="10">
    <location>
        <begin position="17"/>
        <end position="28"/>
    </location>
</feature>
<dbReference type="CDD" id="cd18787">
    <property type="entry name" value="SF2_C_DEAD"/>
    <property type="match status" value="1"/>
</dbReference>
<comment type="catalytic activity">
    <reaction evidence="9">
        <text>ATP + H2O = ADP + phosphate + H(+)</text>
        <dbReference type="Rhea" id="RHEA:13065"/>
        <dbReference type="ChEBI" id="CHEBI:15377"/>
        <dbReference type="ChEBI" id="CHEBI:15378"/>
        <dbReference type="ChEBI" id="CHEBI:30616"/>
        <dbReference type="ChEBI" id="CHEBI:43474"/>
        <dbReference type="ChEBI" id="CHEBI:456216"/>
        <dbReference type="EC" id="3.6.4.13"/>
    </reaction>
</comment>
<dbReference type="SMART" id="SM00490">
    <property type="entry name" value="HELICc"/>
    <property type="match status" value="1"/>
</dbReference>
<feature type="domain" description="Helicase C-terminal" evidence="12">
    <location>
        <begin position="245"/>
        <end position="505"/>
    </location>
</feature>
<dbReference type="PROSITE" id="PS51194">
    <property type="entry name" value="HELICASE_CTER"/>
    <property type="match status" value="1"/>
</dbReference>
<evidence type="ECO:0000256" key="5">
    <source>
        <dbReference type="ARBA" id="ARBA00022806"/>
    </source>
</evidence>
<keyword evidence="6" id="KW-0067">ATP-binding</keyword>
<keyword evidence="14" id="KW-1185">Reference proteome</keyword>
<dbReference type="PANTHER" id="PTHR47959">
    <property type="entry name" value="ATP-DEPENDENT RNA HELICASE RHLE-RELATED"/>
    <property type="match status" value="1"/>
</dbReference>
<protein>
    <recommendedName>
        <fullName evidence="2">RNA helicase</fullName>
        <ecNumber evidence="2">3.6.4.13</ecNumber>
    </recommendedName>
</protein>
<dbReference type="Gene3D" id="3.40.50.300">
    <property type="entry name" value="P-loop containing nucleotide triphosphate hydrolases"/>
    <property type="match status" value="2"/>
</dbReference>
<keyword evidence="4" id="KW-0378">Hydrolase</keyword>
<keyword evidence="7" id="KW-0694">RNA-binding</keyword>
<evidence type="ECO:0000256" key="4">
    <source>
        <dbReference type="ARBA" id="ARBA00022801"/>
    </source>
</evidence>
<dbReference type="GO" id="GO:0003724">
    <property type="term" value="F:RNA helicase activity"/>
    <property type="evidence" value="ECO:0007669"/>
    <property type="project" value="UniProtKB-EC"/>
</dbReference>
<dbReference type="CDD" id="cd17961">
    <property type="entry name" value="DEADc_DDX56"/>
    <property type="match status" value="1"/>
</dbReference>
<accession>A0A8E2JFD8</accession>
<dbReference type="Pfam" id="PF00270">
    <property type="entry name" value="DEAD"/>
    <property type="match status" value="1"/>
</dbReference>
<gene>
    <name evidence="13" type="ORF">K432DRAFT_426111</name>
</gene>
<dbReference type="GO" id="GO:0003723">
    <property type="term" value="F:RNA binding"/>
    <property type="evidence" value="ECO:0007669"/>
    <property type="project" value="UniProtKB-KW"/>
</dbReference>
<evidence type="ECO:0000256" key="10">
    <source>
        <dbReference type="SAM" id="MobiDB-lite"/>
    </source>
</evidence>
<keyword evidence="5 13" id="KW-0347">Helicase</keyword>
<organism evidence="13 14">
    <name type="scientific">Lepidopterella palustris CBS 459.81</name>
    <dbReference type="NCBI Taxonomy" id="1314670"/>
    <lineage>
        <taxon>Eukaryota</taxon>
        <taxon>Fungi</taxon>
        <taxon>Dikarya</taxon>
        <taxon>Ascomycota</taxon>
        <taxon>Pezizomycotina</taxon>
        <taxon>Dothideomycetes</taxon>
        <taxon>Pleosporomycetidae</taxon>
        <taxon>Mytilinidiales</taxon>
        <taxon>Argynnaceae</taxon>
        <taxon>Lepidopterella</taxon>
    </lineage>
</organism>
<evidence type="ECO:0000259" key="12">
    <source>
        <dbReference type="PROSITE" id="PS51194"/>
    </source>
</evidence>
<comment type="function">
    <text evidence="1">ATP-binding RNA helicase involved in the biogenesis of 60S ribosomal subunits and is required for the normal formation of 25S and 5.8S rRNAs.</text>
</comment>
<evidence type="ECO:0000256" key="8">
    <source>
        <dbReference type="ARBA" id="ARBA00038041"/>
    </source>
</evidence>
<dbReference type="InterPro" id="IPR001650">
    <property type="entry name" value="Helicase_C-like"/>
</dbReference>
<feature type="region of interest" description="Disordered" evidence="10">
    <location>
        <begin position="337"/>
        <end position="414"/>
    </location>
</feature>
<evidence type="ECO:0000313" key="13">
    <source>
        <dbReference type="EMBL" id="OCK79969.1"/>
    </source>
</evidence>
<dbReference type="SUPFAM" id="SSF52540">
    <property type="entry name" value="P-loop containing nucleoside triphosphate hydrolases"/>
    <property type="match status" value="2"/>
</dbReference>
<evidence type="ECO:0000313" key="14">
    <source>
        <dbReference type="Proteomes" id="UP000250266"/>
    </source>
</evidence>
<dbReference type="PROSITE" id="PS51192">
    <property type="entry name" value="HELICASE_ATP_BIND_1"/>
    <property type="match status" value="1"/>
</dbReference>
<dbReference type="OrthoDB" id="1191041at2759"/>
<dbReference type="InterPro" id="IPR011545">
    <property type="entry name" value="DEAD/DEAH_box_helicase_dom"/>
</dbReference>
<dbReference type="InterPro" id="IPR014001">
    <property type="entry name" value="Helicase_ATP-bd"/>
</dbReference>
<feature type="region of interest" description="Disordered" evidence="10">
    <location>
        <begin position="1"/>
        <end position="30"/>
    </location>
</feature>
<dbReference type="Proteomes" id="UP000250266">
    <property type="component" value="Unassembled WGS sequence"/>
</dbReference>
<evidence type="ECO:0000256" key="1">
    <source>
        <dbReference type="ARBA" id="ARBA00003706"/>
    </source>
</evidence>
<sequence length="640" mass="71747">MKRKLNEDDVPEEVPSTAISNPDPTPSSFDLLEPRILRGIQKEKYSKPTSIQQKAIPLALEGKDILARSKTGSGKTAAYLLPILDRTLRRKAESTYQRCTSALILVPTRELGAQVTRMTESLAAYCGQDILVENLTRREDDKVQRARLAALPDIVIATPGRASANLNSGALSLNSLSHLVIDEADLVLAYGFDEDLKHLASSLPKGIQVMFLSATLNTEVETLKDLFSRDPIILELDEEEKNTGTINQYVVRCAEDEKFLLIYAIFMLKLVKGKTIVFVGDVDRSYRLKLFLEQFGIKSCVLNSELPVASRLHIVEEFNKNVYEILIASDENEVVLGDERPKNKRKEDGPEEDDDQRNSEPKLKENSEPATEGAASKTAQESEISASTNGNQAGRSVEPPKKKRKGPRLDRDYGVSRGIDFKNVSCILNFDLPTTPKSYSHRIGRTARAGKTGTVISFVIPKALYRKHKSTTFPTTQHDEEVLEKITRQQEKKGEPVIPYNFDMKRLDGFRYRLADALKGVTRIAIREARVRELRQEILKSDKLQRHFVENPEDLHHLRHDGESRPARIQPHLKHVPGYLLPGGKKEMADVGFVGINKTDGNRARKARMKDRARGKGRKTGAGRKADPLKTFNAKGRGKK</sequence>
<dbReference type="GO" id="GO:0005829">
    <property type="term" value="C:cytosol"/>
    <property type="evidence" value="ECO:0007669"/>
    <property type="project" value="TreeGrafter"/>
</dbReference>
<feature type="compositionally biased region" description="Polar residues" evidence="10">
    <location>
        <begin position="377"/>
        <end position="394"/>
    </location>
</feature>
<dbReference type="GO" id="GO:0005524">
    <property type="term" value="F:ATP binding"/>
    <property type="evidence" value="ECO:0007669"/>
    <property type="project" value="UniProtKB-KW"/>
</dbReference>
<dbReference type="GO" id="GO:0016787">
    <property type="term" value="F:hydrolase activity"/>
    <property type="evidence" value="ECO:0007669"/>
    <property type="project" value="UniProtKB-KW"/>
</dbReference>
<dbReference type="EC" id="3.6.4.13" evidence="2"/>
<feature type="domain" description="Helicase ATP-binding" evidence="11">
    <location>
        <begin position="56"/>
        <end position="234"/>
    </location>
</feature>
<dbReference type="AlphaFoldDB" id="A0A8E2JFD8"/>
<evidence type="ECO:0000256" key="3">
    <source>
        <dbReference type="ARBA" id="ARBA00022741"/>
    </source>
</evidence>
<dbReference type="Pfam" id="PF00271">
    <property type="entry name" value="Helicase_C"/>
    <property type="match status" value="2"/>
</dbReference>
<reference evidence="13 14" key="1">
    <citation type="journal article" date="2016" name="Nat. Commun.">
        <title>Ectomycorrhizal ecology is imprinted in the genome of the dominant symbiotic fungus Cenococcum geophilum.</title>
        <authorList>
            <consortium name="DOE Joint Genome Institute"/>
            <person name="Peter M."/>
            <person name="Kohler A."/>
            <person name="Ohm R.A."/>
            <person name="Kuo A."/>
            <person name="Krutzmann J."/>
            <person name="Morin E."/>
            <person name="Arend M."/>
            <person name="Barry K.W."/>
            <person name="Binder M."/>
            <person name="Choi C."/>
            <person name="Clum A."/>
            <person name="Copeland A."/>
            <person name="Grisel N."/>
            <person name="Haridas S."/>
            <person name="Kipfer T."/>
            <person name="LaButti K."/>
            <person name="Lindquist E."/>
            <person name="Lipzen A."/>
            <person name="Maire R."/>
            <person name="Meier B."/>
            <person name="Mihaltcheva S."/>
            <person name="Molinier V."/>
            <person name="Murat C."/>
            <person name="Poggeler S."/>
            <person name="Quandt C.A."/>
            <person name="Sperisen C."/>
            <person name="Tritt A."/>
            <person name="Tisserant E."/>
            <person name="Crous P.W."/>
            <person name="Henrissat B."/>
            <person name="Nehls U."/>
            <person name="Egli S."/>
            <person name="Spatafora J.W."/>
            <person name="Grigoriev I.V."/>
            <person name="Martin F.M."/>
        </authorList>
    </citation>
    <scope>NUCLEOTIDE SEQUENCE [LARGE SCALE GENOMIC DNA]</scope>
    <source>
        <strain evidence="13 14">CBS 459.81</strain>
    </source>
</reference>
<evidence type="ECO:0000256" key="2">
    <source>
        <dbReference type="ARBA" id="ARBA00012552"/>
    </source>
</evidence>
<evidence type="ECO:0000256" key="7">
    <source>
        <dbReference type="ARBA" id="ARBA00022884"/>
    </source>
</evidence>
<keyword evidence="3" id="KW-0547">Nucleotide-binding</keyword>
<feature type="compositionally biased region" description="Basic and acidic residues" evidence="10">
    <location>
        <begin position="356"/>
        <end position="367"/>
    </location>
</feature>
<dbReference type="SMART" id="SM00487">
    <property type="entry name" value="DEXDc"/>
    <property type="match status" value="1"/>
</dbReference>
<name>A0A8E2JFD8_9PEZI</name>
<evidence type="ECO:0000256" key="9">
    <source>
        <dbReference type="ARBA" id="ARBA00047984"/>
    </source>
</evidence>
<comment type="similarity">
    <text evidence="8">Belongs to the DEAD box helicase family. DDX56/DBP9 subfamily.</text>
</comment>
<proteinExistence type="inferred from homology"/>
<feature type="region of interest" description="Disordered" evidence="10">
    <location>
        <begin position="600"/>
        <end position="640"/>
    </location>
</feature>